<dbReference type="InterPro" id="IPR050942">
    <property type="entry name" value="F-box_BR-signaling"/>
</dbReference>
<keyword evidence="3" id="KW-1185">Reference proteome</keyword>
<evidence type="ECO:0000313" key="3">
    <source>
        <dbReference type="Proteomes" id="UP000631114"/>
    </source>
</evidence>
<dbReference type="SUPFAM" id="SSF63825">
    <property type="entry name" value="YWTD domain"/>
    <property type="match status" value="1"/>
</dbReference>
<sequence>MENLYNVSIEEMSEHQETWFEASENFLSPFTTVLTSKNSPWLMLPDLTNKFGRTLVNVFSGKQKHVFLPESHGKRCCGTSHGWLIMVDSSLVITLYNPLTRAELQLPPLSCCNDELRPGITLQSVFEPFKSSITSIFCRNNAKETNIHKVVLSSNPANGHDECIVMAIYGKLRKLAFCKVGDKTWTVTEHEKNFYEDIIYHSNNFFAVDEYGRVVRCDLASSMVTQVTPPWTFKGDKMYLAGTSRGLLLATRFIETKPDSTYRTKRFTIYQLNQIDDETYGQCERVGDLGNQMLFVGQNHSVLIPVPRFSAQGDCIYFTDDHLNQHQNGLGGGHDVGVFDLKDNNCIELQPLWQGNSVWSTPTWVMLES</sequence>
<dbReference type="OrthoDB" id="642536at2759"/>
<dbReference type="Pfam" id="PF03478">
    <property type="entry name" value="Beta-prop_KIB1-4"/>
    <property type="match status" value="1"/>
</dbReference>
<dbReference type="PANTHER" id="PTHR44259:SF114">
    <property type="entry name" value="OS06G0707300 PROTEIN"/>
    <property type="match status" value="1"/>
</dbReference>
<dbReference type="Proteomes" id="UP000631114">
    <property type="component" value="Unassembled WGS sequence"/>
</dbReference>
<organism evidence="2 3">
    <name type="scientific">Coptis chinensis</name>
    <dbReference type="NCBI Taxonomy" id="261450"/>
    <lineage>
        <taxon>Eukaryota</taxon>
        <taxon>Viridiplantae</taxon>
        <taxon>Streptophyta</taxon>
        <taxon>Embryophyta</taxon>
        <taxon>Tracheophyta</taxon>
        <taxon>Spermatophyta</taxon>
        <taxon>Magnoliopsida</taxon>
        <taxon>Ranunculales</taxon>
        <taxon>Ranunculaceae</taxon>
        <taxon>Coptidoideae</taxon>
        <taxon>Coptis</taxon>
    </lineage>
</organism>
<dbReference type="EMBL" id="JADFTS010000002">
    <property type="protein sequence ID" value="KAF9620855.1"/>
    <property type="molecule type" value="Genomic_DNA"/>
</dbReference>
<dbReference type="PANTHER" id="PTHR44259">
    <property type="entry name" value="OS07G0183000 PROTEIN-RELATED"/>
    <property type="match status" value="1"/>
</dbReference>
<dbReference type="AlphaFoldDB" id="A0A835IKW5"/>
<protein>
    <recommendedName>
        <fullName evidence="1">KIB1-4 beta-propeller domain-containing protein</fullName>
    </recommendedName>
</protein>
<dbReference type="InterPro" id="IPR005174">
    <property type="entry name" value="KIB1-4_b-propeller"/>
</dbReference>
<name>A0A835IKW5_9MAGN</name>
<reference evidence="2 3" key="1">
    <citation type="submission" date="2020-10" db="EMBL/GenBank/DDBJ databases">
        <title>The Coptis chinensis genome and diversification of protoberbering-type alkaloids.</title>
        <authorList>
            <person name="Wang B."/>
            <person name="Shu S."/>
            <person name="Song C."/>
            <person name="Liu Y."/>
        </authorList>
    </citation>
    <scope>NUCLEOTIDE SEQUENCE [LARGE SCALE GENOMIC DNA]</scope>
    <source>
        <strain evidence="2">HL-2020</strain>
        <tissue evidence="2">Leaf</tissue>
    </source>
</reference>
<feature type="domain" description="KIB1-4 beta-propeller" evidence="1">
    <location>
        <begin position="62"/>
        <end position="340"/>
    </location>
</feature>
<evidence type="ECO:0000313" key="2">
    <source>
        <dbReference type="EMBL" id="KAF9620855.1"/>
    </source>
</evidence>
<evidence type="ECO:0000259" key="1">
    <source>
        <dbReference type="Pfam" id="PF03478"/>
    </source>
</evidence>
<accession>A0A835IKW5</accession>
<proteinExistence type="predicted"/>
<comment type="caution">
    <text evidence="2">The sequence shown here is derived from an EMBL/GenBank/DDBJ whole genome shotgun (WGS) entry which is preliminary data.</text>
</comment>
<gene>
    <name evidence="2" type="ORF">IFM89_015096</name>
</gene>